<accession>A0A0K9NNU2</accession>
<reference evidence="3" key="1">
    <citation type="journal article" date="2016" name="Nature">
        <title>The genome of the seagrass Zostera marina reveals angiosperm adaptation to the sea.</title>
        <authorList>
            <person name="Olsen J.L."/>
            <person name="Rouze P."/>
            <person name="Verhelst B."/>
            <person name="Lin Y.-C."/>
            <person name="Bayer T."/>
            <person name="Collen J."/>
            <person name="Dattolo E."/>
            <person name="De Paoli E."/>
            <person name="Dittami S."/>
            <person name="Maumus F."/>
            <person name="Michel G."/>
            <person name="Kersting A."/>
            <person name="Lauritano C."/>
            <person name="Lohaus R."/>
            <person name="Toepel M."/>
            <person name="Tonon T."/>
            <person name="Vanneste K."/>
            <person name="Amirebrahimi M."/>
            <person name="Brakel J."/>
            <person name="Bostroem C."/>
            <person name="Chovatia M."/>
            <person name="Grimwood J."/>
            <person name="Jenkins J.W."/>
            <person name="Jueterbock A."/>
            <person name="Mraz A."/>
            <person name="Stam W.T."/>
            <person name="Tice H."/>
            <person name="Bornberg-Bauer E."/>
            <person name="Green P.J."/>
            <person name="Pearson G.A."/>
            <person name="Procaccini G."/>
            <person name="Duarte C.M."/>
            <person name="Schmutz J."/>
            <person name="Reusch T.B.H."/>
            <person name="Van de Peer Y."/>
        </authorList>
    </citation>
    <scope>NUCLEOTIDE SEQUENCE [LARGE SCALE GENOMIC DNA]</scope>
    <source>
        <strain evidence="3">cv. Finnish</strain>
    </source>
</reference>
<sequence length="80" mass="9086">MVASPYSNYIDNKPYYKKRGGPITYLKEKLDQLEDDEIFVEEISFEKRLNMTEQRQKADGISGTGSTSSTSSHDTNSESK</sequence>
<name>A0A0K9NNU2_ZOSMR</name>
<proteinExistence type="predicted"/>
<evidence type="ECO:0000313" key="2">
    <source>
        <dbReference type="EMBL" id="KMZ57625.1"/>
    </source>
</evidence>
<evidence type="ECO:0000256" key="1">
    <source>
        <dbReference type="SAM" id="MobiDB-lite"/>
    </source>
</evidence>
<evidence type="ECO:0000313" key="3">
    <source>
        <dbReference type="Proteomes" id="UP000036987"/>
    </source>
</evidence>
<dbReference type="EMBL" id="LFYR01002048">
    <property type="protein sequence ID" value="KMZ57625.1"/>
    <property type="molecule type" value="Genomic_DNA"/>
</dbReference>
<feature type="region of interest" description="Disordered" evidence="1">
    <location>
        <begin position="49"/>
        <end position="80"/>
    </location>
</feature>
<keyword evidence="3" id="KW-1185">Reference proteome</keyword>
<organism evidence="2 3">
    <name type="scientific">Zostera marina</name>
    <name type="common">Eelgrass</name>
    <dbReference type="NCBI Taxonomy" id="29655"/>
    <lineage>
        <taxon>Eukaryota</taxon>
        <taxon>Viridiplantae</taxon>
        <taxon>Streptophyta</taxon>
        <taxon>Embryophyta</taxon>
        <taxon>Tracheophyta</taxon>
        <taxon>Spermatophyta</taxon>
        <taxon>Magnoliopsida</taxon>
        <taxon>Liliopsida</taxon>
        <taxon>Zosteraceae</taxon>
        <taxon>Zostera</taxon>
    </lineage>
</organism>
<dbReference type="Proteomes" id="UP000036987">
    <property type="component" value="Unassembled WGS sequence"/>
</dbReference>
<gene>
    <name evidence="2" type="ORF">ZOSMA_84G00640</name>
</gene>
<protein>
    <submittedName>
        <fullName evidence="2">Uncharacterized protein</fullName>
    </submittedName>
</protein>
<dbReference type="AlphaFoldDB" id="A0A0K9NNU2"/>
<comment type="caution">
    <text evidence="2">The sequence shown here is derived from an EMBL/GenBank/DDBJ whole genome shotgun (WGS) entry which is preliminary data.</text>
</comment>
<feature type="compositionally biased region" description="Basic and acidic residues" evidence="1">
    <location>
        <begin position="49"/>
        <end position="58"/>
    </location>
</feature>